<reference evidence="2 3" key="1">
    <citation type="submission" date="2018-05" db="EMBL/GenBank/DDBJ databases">
        <title>Genomic Encyclopedia of Archaeal and Bacterial Type Strains, Phase II (KMG-II): from individual species to whole genera.</title>
        <authorList>
            <person name="Goeker M."/>
        </authorList>
    </citation>
    <scope>NUCLEOTIDE SEQUENCE [LARGE SCALE GENOMIC DNA]</scope>
    <source>
        <strain evidence="2 3">DSM 45184</strain>
    </source>
</reference>
<dbReference type="EMBL" id="QGGR01000001">
    <property type="protein sequence ID" value="PWK52476.1"/>
    <property type="molecule type" value="Genomic_DNA"/>
</dbReference>
<dbReference type="OrthoDB" id="3350617at2"/>
<organism evidence="2 3">
    <name type="scientific">Actinoplanes xinjiangensis</name>
    <dbReference type="NCBI Taxonomy" id="512350"/>
    <lineage>
        <taxon>Bacteria</taxon>
        <taxon>Bacillati</taxon>
        <taxon>Actinomycetota</taxon>
        <taxon>Actinomycetes</taxon>
        <taxon>Micromonosporales</taxon>
        <taxon>Micromonosporaceae</taxon>
        <taxon>Actinoplanes</taxon>
    </lineage>
</organism>
<evidence type="ECO:0000313" key="2">
    <source>
        <dbReference type="EMBL" id="PWK52476.1"/>
    </source>
</evidence>
<evidence type="ECO:0000256" key="1">
    <source>
        <dbReference type="SAM" id="MobiDB-lite"/>
    </source>
</evidence>
<protein>
    <submittedName>
        <fullName evidence="2">Uncharacterized protein</fullName>
    </submittedName>
</protein>
<dbReference type="Proteomes" id="UP000245697">
    <property type="component" value="Unassembled WGS sequence"/>
</dbReference>
<keyword evidence="3" id="KW-1185">Reference proteome</keyword>
<accession>A0A316FXQ9</accession>
<dbReference type="RefSeq" id="WP_109588849.1">
    <property type="nucleotide sequence ID" value="NZ_BONA01000016.1"/>
</dbReference>
<comment type="caution">
    <text evidence="2">The sequence shown here is derived from an EMBL/GenBank/DDBJ whole genome shotgun (WGS) entry which is preliminary data.</text>
</comment>
<proteinExistence type="predicted"/>
<dbReference type="AlphaFoldDB" id="A0A316FXQ9"/>
<gene>
    <name evidence="2" type="ORF">BC793_101485</name>
</gene>
<feature type="region of interest" description="Disordered" evidence="1">
    <location>
        <begin position="265"/>
        <end position="288"/>
    </location>
</feature>
<sequence>MINLLEPPAERDLPPARAARMRARLRREMAAPVRPRRARRFALAGVATVAVAAVAAVPLLRPAEAPDTVAMGPGELNRPLSREVAACLNGYPDGPMFRDGARFPVTDDDLAVAVHHERRTTAVFLTEEGYLACERTEGLLPGDEPTGGFSIQEWNGTRDWLPGPVQLLMRTSTEIDSGAVDASGRVSPRVSRVELEHGDGGTTRARIVGGTFGLLSTTEVGPDAALVAYDARGTEIWRRPFFGAPGPSRCWADPAGNVVYPAVDTAPDPGGSPGVPDGDCLPAQAWNP</sequence>
<evidence type="ECO:0000313" key="3">
    <source>
        <dbReference type="Proteomes" id="UP000245697"/>
    </source>
</evidence>
<name>A0A316FXQ9_9ACTN</name>